<evidence type="ECO:0000313" key="1">
    <source>
        <dbReference type="EMBL" id="KAJ7567452.1"/>
    </source>
</evidence>
<accession>A0ACC2EM42</accession>
<reference evidence="2" key="1">
    <citation type="journal article" date="2024" name="Proc. Natl. Acad. Sci. U.S.A.">
        <title>Extraordinary preservation of gene collinearity over three hundred million years revealed in homosporous lycophytes.</title>
        <authorList>
            <person name="Li C."/>
            <person name="Wickell D."/>
            <person name="Kuo L.Y."/>
            <person name="Chen X."/>
            <person name="Nie B."/>
            <person name="Liao X."/>
            <person name="Peng D."/>
            <person name="Ji J."/>
            <person name="Jenkins J."/>
            <person name="Williams M."/>
            <person name="Shu S."/>
            <person name="Plott C."/>
            <person name="Barry K."/>
            <person name="Rajasekar S."/>
            <person name="Grimwood J."/>
            <person name="Han X."/>
            <person name="Sun S."/>
            <person name="Hou Z."/>
            <person name="He W."/>
            <person name="Dai G."/>
            <person name="Sun C."/>
            <person name="Schmutz J."/>
            <person name="Leebens-Mack J.H."/>
            <person name="Li F.W."/>
            <person name="Wang L."/>
        </authorList>
    </citation>
    <scope>NUCLEOTIDE SEQUENCE [LARGE SCALE GENOMIC DNA]</scope>
    <source>
        <strain evidence="2">cv. PW_Plant_1</strain>
    </source>
</reference>
<proteinExistence type="predicted"/>
<protein>
    <submittedName>
        <fullName evidence="1">Uncharacterized protein</fullName>
    </submittedName>
</protein>
<comment type="caution">
    <text evidence="1">The sequence shown here is derived from an EMBL/GenBank/DDBJ whole genome shotgun (WGS) entry which is preliminary data.</text>
</comment>
<gene>
    <name evidence="1" type="ORF">O6H91_02G148200</name>
</gene>
<keyword evidence="2" id="KW-1185">Reference proteome</keyword>
<dbReference type="EMBL" id="CM055093">
    <property type="protein sequence ID" value="KAJ7567452.1"/>
    <property type="molecule type" value="Genomic_DNA"/>
</dbReference>
<sequence>MAAKFSAAVGVGGVCLISNRDRCCPHRFLSSAVAFRTNTVDAGIGTDHTHASFGGRPEVALKVKGGIRRSGRCRAALLQSENAVPQKQDDYLVGDFMTRRSDLFVARPSTTVDEALEVLVENRITGMPVVDDNDKLVGVVSDYDLLALDSISGKRTTNSGLFPEAGSTWKAFKEIQKLLIKTHGKTVGEVMSPSPLVVREMTNLEDAARLLLDSRYRRLPVVDDTGKLVGLLTRGNVVRAALQIKQDAETK</sequence>
<name>A0ACC2EM42_DIPCM</name>
<organism evidence="1 2">
    <name type="scientific">Diphasiastrum complanatum</name>
    <name type="common">Issler's clubmoss</name>
    <name type="synonym">Lycopodium complanatum</name>
    <dbReference type="NCBI Taxonomy" id="34168"/>
    <lineage>
        <taxon>Eukaryota</taxon>
        <taxon>Viridiplantae</taxon>
        <taxon>Streptophyta</taxon>
        <taxon>Embryophyta</taxon>
        <taxon>Tracheophyta</taxon>
        <taxon>Lycopodiopsida</taxon>
        <taxon>Lycopodiales</taxon>
        <taxon>Lycopodiaceae</taxon>
        <taxon>Lycopodioideae</taxon>
        <taxon>Diphasiastrum</taxon>
    </lineage>
</organism>
<dbReference type="Proteomes" id="UP001162992">
    <property type="component" value="Chromosome 2"/>
</dbReference>
<evidence type="ECO:0000313" key="2">
    <source>
        <dbReference type="Proteomes" id="UP001162992"/>
    </source>
</evidence>